<dbReference type="CDD" id="cd00303">
    <property type="entry name" value="retropepsin_like"/>
    <property type="match status" value="1"/>
</dbReference>
<organism evidence="2 3">
    <name type="scientific">Phoenix dactylifera</name>
    <name type="common">Date palm</name>
    <dbReference type="NCBI Taxonomy" id="42345"/>
    <lineage>
        <taxon>Eukaryota</taxon>
        <taxon>Viridiplantae</taxon>
        <taxon>Streptophyta</taxon>
        <taxon>Embryophyta</taxon>
        <taxon>Tracheophyta</taxon>
        <taxon>Spermatophyta</taxon>
        <taxon>Magnoliopsida</taxon>
        <taxon>Liliopsida</taxon>
        <taxon>Arecaceae</taxon>
        <taxon>Coryphoideae</taxon>
        <taxon>Phoeniceae</taxon>
        <taxon>Phoenix</taxon>
    </lineage>
</organism>
<keyword evidence="2" id="KW-1185">Reference proteome</keyword>
<dbReference type="PANTHER" id="PTHR33240">
    <property type="entry name" value="OS08G0508500 PROTEIN"/>
    <property type="match status" value="1"/>
</dbReference>
<dbReference type="GeneID" id="120109988"/>
<evidence type="ECO:0000313" key="2">
    <source>
        <dbReference type="Proteomes" id="UP000228380"/>
    </source>
</evidence>
<feature type="region of interest" description="Disordered" evidence="1">
    <location>
        <begin position="55"/>
        <end position="74"/>
    </location>
</feature>
<evidence type="ECO:0000256" key="1">
    <source>
        <dbReference type="SAM" id="MobiDB-lite"/>
    </source>
</evidence>
<dbReference type="KEGG" id="pda:120109988"/>
<name>A0A8B9A2J2_PHODC</name>
<dbReference type="OrthoDB" id="759447at2759"/>
<proteinExistence type="predicted"/>
<accession>A0A8B9A2J2</accession>
<reference evidence="3" key="2">
    <citation type="submission" date="2025-08" db="UniProtKB">
        <authorList>
            <consortium name="RefSeq"/>
        </authorList>
    </citation>
    <scope>IDENTIFICATION</scope>
    <source>
        <tissue evidence="3">Young leaves</tissue>
    </source>
</reference>
<sequence>MRGSEARQHFRRYYHFHRDHDHDIEECFQLRDEIKALIHRGILNRFVQNWHDEGAPVENAAPPEDQNNSRPIAGTINAIEGGPAEESSTKEPARKEALLKHQRTTEAISFSDEDLKGVETPHDDVVVISLIMNKFVVKRVLVDNRSSANVLFYDTFQKIGMTEDQLRRMNVLVVGFTENLVPVKGVVSLPITVELAPRESTVKMDILVVRMASVYNVILSRPGFNAFWAIVSIYHLLMRFPTKRGVGEVQGDQAMLCGDPQSKTTG</sequence>
<dbReference type="Proteomes" id="UP000228380">
    <property type="component" value="Chromosome 2"/>
</dbReference>
<protein>
    <submittedName>
        <fullName evidence="3">Uncharacterized protein LOC120109988</fullName>
    </submittedName>
</protein>
<dbReference type="AlphaFoldDB" id="A0A8B9A2J2"/>
<gene>
    <name evidence="3" type="primary">LOC120109988</name>
</gene>
<reference evidence="2" key="1">
    <citation type="journal article" date="2019" name="Nat. Commun.">
        <title>Genome-wide association mapping of date palm fruit traits.</title>
        <authorList>
            <person name="Hazzouri K.M."/>
            <person name="Gros-Balthazard M."/>
            <person name="Flowers J.M."/>
            <person name="Copetti D."/>
            <person name="Lemansour A."/>
            <person name="Lebrun M."/>
            <person name="Masmoudi K."/>
            <person name="Ferrand S."/>
            <person name="Dhar M.I."/>
            <person name="Fresquez Z.A."/>
            <person name="Rosas U."/>
            <person name="Zhang J."/>
            <person name="Talag J."/>
            <person name="Lee S."/>
            <person name="Kudrna D."/>
            <person name="Powell R.F."/>
            <person name="Leitch I.J."/>
            <person name="Krueger R.R."/>
            <person name="Wing R.A."/>
            <person name="Amiri K.M.A."/>
            <person name="Purugganan M.D."/>
        </authorList>
    </citation>
    <scope>NUCLEOTIDE SEQUENCE [LARGE SCALE GENOMIC DNA]</scope>
    <source>
        <strain evidence="2">cv. Khalas</strain>
    </source>
</reference>
<dbReference type="PANTHER" id="PTHR33240:SF15">
    <property type="entry name" value="GAG-PRO-LIKE PROTEIN"/>
    <property type="match status" value="1"/>
</dbReference>
<evidence type="ECO:0000313" key="3">
    <source>
        <dbReference type="RefSeq" id="XP_038979867.1"/>
    </source>
</evidence>
<dbReference type="RefSeq" id="XP_038979867.1">
    <property type="nucleotide sequence ID" value="XM_039123939.1"/>
</dbReference>